<protein>
    <recommendedName>
        <fullName evidence="5">HTH tetR-type domain-containing protein</fullName>
    </recommendedName>
</protein>
<evidence type="ECO:0000256" key="2">
    <source>
        <dbReference type="ARBA" id="ARBA00023125"/>
    </source>
</evidence>
<dbReference type="InterPro" id="IPR036271">
    <property type="entry name" value="Tet_transcr_reg_TetR-rel_C_sf"/>
</dbReference>
<feature type="DNA-binding region" description="H-T-H motif" evidence="4">
    <location>
        <begin position="48"/>
        <end position="67"/>
    </location>
</feature>
<keyword evidence="7" id="KW-1185">Reference proteome</keyword>
<evidence type="ECO:0000313" key="7">
    <source>
        <dbReference type="Proteomes" id="UP001500466"/>
    </source>
</evidence>
<evidence type="ECO:0000256" key="1">
    <source>
        <dbReference type="ARBA" id="ARBA00023015"/>
    </source>
</evidence>
<sequence>MLPLPSLPEVLDPAAPLGLRDRKKLQVRAAIVDAALTLFAEDGYDATTVPDIAARAGVSSATVARYFPAKEGLLFPEQDVRIPALRAAIAARPAGEAPLKAIAAALAAQAPLDAETRRRLALARSALAGSAVLRGRAAGLLGRWRDGIAGAIAEHARMPDDDARVLATAVVAVLDDVAERWAADGARGDLPAMVRRALDTLAGDRPAPGSA</sequence>
<dbReference type="PANTHER" id="PTHR30055">
    <property type="entry name" value="HTH-TYPE TRANSCRIPTIONAL REGULATOR RUTR"/>
    <property type="match status" value="1"/>
</dbReference>
<dbReference type="SUPFAM" id="SSF46689">
    <property type="entry name" value="Homeodomain-like"/>
    <property type="match status" value="1"/>
</dbReference>
<dbReference type="Pfam" id="PF00440">
    <property type="entry name" value="TetR_N"/>
    <property type="match status" value="1"/>
</dbReference>
<keyword evidence="3" id="KW-0804">Transcription</keyword>
<dbReference type="Gene3D" id="1.10.10.60">
    <property type="entry name" value="Homeodomain-like"/>
    <property type="match status" value="1"/>
</dbReference>
<accession>A0ABP9HLT8</accession>
<dbReference type="Pfam" id="PF17754">
    <property type="entry name" value="TetR_C_14"/>
    <property type="match status" value="1"/>
</dbReference>
<organism evidence="6 7">
    <name type="scientific">Yinghuangia aomiensis</name>
    <dbReference type="NCBI Taxonomy" id="676205"/>
    <lineage>
        <taxon>Bacteria</taxon>
        <taxon>Bacillati</taxon>
        <taxon>Actinomycetota</taxon>
        <taxon>Actinomycetes</taxon>
        <taxon>Kitasatosporales</taxon>
        <taxon>Streptomycetaceae</taxon>
        <taxon>Yinghuangia</taxon>
    </lineage>
</organism>
<name>A0ABP9HLT8_9ACTN</name>
<evidence type="ECO:0000313" key="6">
    <source>
        <dbReference type="EMBL" id="GAA4973621.1"/>
    </source>
</evidence>
<gene>
    <name evidence="6" type="ORF">GCM10023205_45110</name>
</gene>
<evidence type="ECO:0000256" key="4">
    <source>
        <dbReference type="PROSITE-ProRule" id="PRU00335"/>
    </source>
</evidence>
<evidence type="ECO:0000259" key="5">
    <source>
        <dbReference type="PROSITE" id="PS50977"/>
    </source>
</evidence>
<dbReference type="SUPFAM" id="SSF48498">
    <property type="entry name" value="Tetracyclin repressor-like, C-terminal domain"/>
    <property type="match status" value="1"/>
</dbReference>
<dbReference type="InterPro" id="IPR001647">
    <property type="entry name" value="HTH_TetR"/>
</dbReference>
<proteinExistence type="predicted"/>
<dbReference type="PANTHER" id="PTHR30055:SF234">
    <property type="entry name" value="HTH-TYPE TRANSCRIPTIONAL REGULATOR BETI"/>
    <property type="match status" value="1"/>
</dbReference>
<dbReference type="InterPro" id="IPR009057">
    <property type="entry name" value="Homeodomain-like_sf"/>
</dbReference>
<keyword evidence="1" id="KW-0805">Transcription regulation</keyword>
<dbReference type="Gene3D" id="1.10.357.10">
    <property type="entry name" value="Tetracycline Repressor, domain 2"/>
    <property type="match status" value="1"/>
</dbReference>
<dbReference type="EMBL" id="BAABHS010000016">
    <property type="protein sequence ID" value="GAA4973621.1"/>
    <property type="molecule type" value="Genomic_DNA"/>
</dbReference>
<dbReference type="RefSeq" id="WP_345677429.1">
    <property type="nucleotide sequence ID" value="NZ_BAABHS010000016.1"/>
</dbReference>
<keyword evidence="2 4" id="KW-0238">DNA-binding</keyword>
<reference evidence="7" key="1">
    <citation type="journal article" date="2019" name="Int. J. Syst. Evol. Microbiol.">
        <title>The Global Catalogue of Microorganisms (GCM) 10K type strain sequencing project: providing services to taxonomists for standard genome sequencing and annotation.</title>
        <authorList>
            <consortium name="The Broad Institute Genomics Platform"/>
            <consortium name="The Broad Institute Genome Sequencing Center for Infectious Disease"/>
            <person name="Wu L."/>
            <person name="Ma J."/>
        </authorList>
    </citation>
    <scope>NUCLEOTIDE SEQUENCE [LARGE SCALE GENOMIC DNA]</scope>
    <source>
        <strain evidence="7">JCM 17986</strain>
    </source>
</reference>
<dbReference type="PROSITE" id="PS50977">
    <property type="entry name" value="HTH_TETR_2"/>
    <property type="match status" value="1"/>
</dbReference>
<dbReference type="InterPro" id="IPR041347">
    <property type="entry name" value="MftR_C"/>
</dbReference>
<comment type="caution">
    <text evidence="6">The sequence shown here is derived from an EMBL/GenBank/DDBJ whole genome shotgun (WGS) entry which is preliminary data.</text>
</comment>
<dbReference type="PRINTS" id="PR00455">
    <property type="entry name" value="HTHTETR"/>
</dbReference>
<feature type="domain" description="HTH tetR-type" evidence="5">
    <location>
        <begin position="25"/>
        <end position="85"/>
    </location>
</feature>
<dbReference type="InterPro" id="IPR050109">
    <property type="entry name" value="HTH-type_TetR-like_transc_reg"/>
</dbReference>
<dbReference type="Proteomes" id="UP001500466">
    <property type="component" value="Unassembled WGS sequence"/>
</dbReference>
<evidence type="ECO:0000256" key="3">
    <source>
        <dbReference type="ARBA" id="ARBA00023163"/>
    </source>
</evidence>